<evidence type="ECO:0000313" key="10">
    <source>
        <dbReference type="Proteomes" id="UP000274822"/>
    </source>
</evidence>
<keyword evidence="6" id="KW-0653">Protein transport</keyword>
<evidence type="ECO:0000259" key="8">
    <source>
        <dbReference type="PROSITE" id="PS50166"/>
    </source>
</evidence>
<evidence type="ECO:0000256" key="3">
    <source>
        <dbReference type="ARBA" id="ARBA00022448"/>
    </source>
</evidence>
<dbReference type="InterPro" id="IPR001494">
    <property type="entry name" value="Importin-beta_N"/>
</dbReference>
<dbReference type="GO" id="GO:0006606">
    <property type="term" value="P:protein import into nucleus"/>
    <property type="evidence" value="ECO:0007669"/>
    <property type="project" value="InterPro"/>
</dbReference>
<organism evidence="9 10">
    <name type="scientific">Jimgerdemannia flammicorona</name>
    <dbReference type="NCBI Taxonomy" id="994334"/>
    <lineage>
        <taxon>Eukaryota</taxon>
        <taxon>Fungi</taxon>
        <taxon>Fungi incertae sedis</taxon>
        <taxon>Mucoromycota</taxon>
        <taxon>Mucoromycotina</taxon>
        <taxon>Endogonomycetes</taxon>
        <taxon>Endogonales</taxon>
        <taxon>Endogonaceae</taxon>
        <taxon>Jimgerdemannia</taxon>
    </lineage>
</organism>
<accession>A0A433QBD2</accession>
<dbReference type="InterPro" id="IPR040122">
    <property type="entry name" value="Importin_beta"/>
</dbReference>
<dbReference type="InterPro" id="IPR057672">
    <property type="entry name" value="TPR_IPO4/5"/>
</dbReference>
<dbReference type="AlphaFoldDB" id="A0A433QBD2"/>
<name>A0A433QBD2_9FUNG</name>
<evidence type="ECO:0000256" key="2">
    <source>
        <dbReference type="ARBA" id="ARBA00004496"/>
    </source>
</evidence>
<dbReference type="Gene3D" id="1.25.10.10">
    <property type="entry name" value="Leucine-rich Repeat Variant"/>
    <property type="match status" value="1"/>
</dbReference>
<evidence type="ECO:0000256" key="1">
    <source>
        <dbReference type="ARBA" id="ARBA00004123"/>
    </source>
</evidence>
<dbReference type="PROSITE" id="PS50166">
    <property type="entry name" value="IMPORTIN_B_NT"/>
    <property type="match status" value="1"/>
</dbReference>
<dbReference type="GO" id="GO:0031267">
    <property type="term" value="F:small GTPase binding"/>
    <property type="evidence" value="ECO:0007669"/>
    <property type="project" value="InterPro"/>
</dbReference>
<comment type="caution">
    <text evidence="9">The sequence shown here is derived from an EMBL/GenBank/DDBJ whole genome shotgun (WGS) entry which is preliminary data.</text>
</comment>
<protein>
    <submittedName>
        <fullName evidence="9">Armadillo-type protein</fullName>
    </submittedName>
</protein>
<dbReference type="SMART" id="SM00913">
    <property type="entry name" value="IBN_N"/>
    <property type="match status" value="1"/>
</dbReference>
<proteinExistence type="predicted"/>
<dbReference type="InterPro" id="IPR016024">
    <property type="entry name" value="ARM-type_fold"/>
</dbReference>
<evidence type="ECO:0000256" key="6">
    <source>
        <dbReference type="ARBA" id="ARBA00022927"/>
    </source>
</evidence>
<keyword evidence="5" id="KW-0677">Repeat</keyword>
<dbReference type="GO" id="GO:0005737">
    <property type="term" value="C:cytoplasm"/>
    <property type="evidence" value="ECO:0007669"/>
    <property type="project" value="UniProtKB-SubCell"/>
</dbReference>
<evidence type="ECO:0000256" key="5">
    <source>
        <dbReference type="ARBA" id="ARBA00022737"/>
    </source>
</evidence>
<comment type="subcellular location">
    <subcellularLocation>
        <location evidence="2">Cytoplasm</location>
    </subcellularLocation>
    <subcellularLocation>
        <location evidence="1">Nucleus</location>
    </subcellularLocation>
</comment>
<reference evidence="9 10" key="1">
    <citation type="journal article" date="2018" name="New Phytol.">
        <title>Phylogenomics of Endogonaceae and evolution of mycorrhizas within Mucoromycota.</title>
        <authorList>
            <person name="Chang Y."/>
            <person name="Desiro A."/>
            <person name="Na H."/>
            <person name="Sandor L."/>
            <person name="Lipzen A."/>
            <person name="Clum A."/>
            <person name="Barry K."/>
            <person name="Grigoriev I.V."/>
            <person name="Martin F.M."/>
            <person name="Stajich J.E."/>
            <person name="Smith M.E."/>
            <person name="Bonito G."/>
            <person name="Spatafora J.W."/>
        </authorList>
    </citation>
    <scope>NUCLEOTIDE SEQUENCE [LARGE SCALE GENOMIC DNA]</scope>
    <source>
        <strain evidence="9 10">AD002</strain>
    </source>
</reference>
<gene>
    <name evidence="9" type="ORF">BC938DRAFT_483697</name>
</gene>
<sequence>MTDSLFGHFAQQYLAGLDEILTKLALAVDSETIRTVSSRTSVVCAPSRMQKTRQTCPVMAILTRHSVNLFLQATSTLNTQFYNTPNCIPALIEIVIKSPHWQVRQLASVELRKRISKWWPQLDASTQGTIRPKLLEIILQEQNDLVRHATARVISAVAKIDIPVGKWNDLMQFLYQCCNSANAGHREVSSVMRDGCTAYRFWDCVGIYVLYTLFEVVSNVFADNLHQLFALFGKALSDPESKIVRVTTLQ</sequence>
<keyword evidence="3" id="KW-0813">Transport</keyword>
<dbReference type="Pfam" id="PF25780">
    <property type="entry name" value="TPR_IPO5"/>
    <property type="match status" value="1"/>
</dbReference>
<dbReference type="InterPro" id="IPR011989">
    <property type="entry name" value="ARM-like"/>
</dbReference>
<feature type="domain" description="Importin N-terminal" evidence="8">
    <location>
        <begin position="73"/>
        <end position="140"/>
    </location>
</feature>
<evidence type="ECO:0000256" key="4">
    <source>
        <dbReference type="ARBA" id="ARBA00022490"/>
    </source>
</evidence>
<dbReference type="Proteomes" id="UP000274822">
    <property type="component" value="Unassembled WGS sequence"/>
</dbReference>
<dbReference type="PANTHER" id="PTHR10527">
    <property type="entry name" value="IMPORTIN BETA"/>
    <property type="match status" value="1"/>
</dbReference>
<dbReference type="EMBL" id="RBNJ01009017">
    <property type="protein sequence ID" value="RUS27118.1"/>
    <property type="molecule type" value="Genomic_DNA"/>
</dbReference>
<evidence type="ECO:0000256" key="7">
    <source>
        <dbReference type="ARBA" id="ARBA00023242"/>
    </source>
</evidence>
<keyword evidence="7" id="KW-0539">Nucleus</keyword>
<keyword evidence="10" id="KW-1185">Reference proteome</keyword>
<dbReference type="SUPFAM" id="SSF48371">
    <property type="entry name" value="ARM repeat"/>
    <property type="match status" value="1"/>
</dbReference>
<dbReference type="Pfam" id="PF03810">
    <property type="entry name" value="IBN_N"/>
    <property type="match status" value="1"/>
</dbReference>
<evidence type="ECO:0000313" key="9">
    <source>
        <dbReference type="EMBL" id="RUS27118.1"/>
    </source>
</evidence>
<keyword evidence="4" id="KW-0963">Cytoplasm</keyword>